<name>A0A5P2QQD0_9RHOB</name>
<evidence type="ECO:0000313" key="2">
    <source>
        <dbReference type="EMBL" id="QEU08781.1"/>
    </source>
</evidence>
<dbReference type="SUPFAM" id="SSF49899">
    <property type="entry name" value="Concanavalin A-like lectins/glucanases"/>
    <property type="match status" value="1"/>
</dbReference>
<accession>A0A5P2QQD0</accession>
<proteinExistence type="predicted"/>
<evidence type="ECO:0008006" key="4">
    <source>
        <dbReference type="Google" id="ProtNLM"/>
    </source>
</evidence>
<dbReference type="EMBL" id="CP044081">
    <property type="protein sequence ID" value="QEU08237.1"/>
    <property type="molecule type" value="Genomic_DNA"/>
</dbReference>
<evidence type="ECO:0000313" key="1">
    <source>
        <dbReference type="EMBL" id="QEU08237.1"/>
    </source>
</evidence>
<dbReference type="Gene3D" id="2.60.120.200">
    <property type="match status" value="1"/>
</dbReference>
<dbReference type="EMBL" id="CP044081">
    <property type="protein sequence ID" value="QEU08781.1"/>
    <property type="molecule type" value="Genomic_DNA"/>
</dbReference>
<dbReference type="Proteomes" id="UP000324507">
    <property type="component" value="Chromosome"/>
</dbReference>
<gene>
    <name evidence="1" type="ORF">FOB51_09605</name>
    <name evidence="2" type="ORF">FOB51_12685</name>
</gene>
<dbReference type="AlphaFoldDB" id="A0A5P2QQD0"/>
<dbReference type="InterPro" id="IPR013320">
    <property type="entry name" value="ConA-like_dom_sf"/>
</dbReference>
<evidence type="ECO:0000313" key="3">
    <source>
        <dbReference type="Proteomes" id="UP000324507"/>
    </source>
</evidence>
<reference evidence="1 3" key="1">
    <citation type="submission" date="2019-09" db="EMBL/GenBank/DDBJ databases">
        <title>FDA dAtabase for Regulatory Grade micrObial Sequences (FDA-ARGOS): Supporting development and validation of Infectious Disease Dx tests.</title>
        <authorList>
            <person name="Sciortino C."/>
            <person name="Tallon L."/>
            <person name="Sadzewicz L."/>
            <person name="Vavikolanu K."/>
            <person name="Mehta A."/>
            <person name="Aluvathingal J."/>
            <person name="Nadendla S."/>
            <person name="Nandy P."/>
            <person name="Geyer C."/>
            <person name="Yan Y."/>
            <person name="Sichtig H."/>
        </authorList>
    </citation>
    <scope>NUCLEOTIDE SEQUENCE [LARGE SCALE GENOMIC DNA]</scope>
    <source>
        <strain evidence="1 3">FDAARGOS_643</strain>
    </source>
</reference>
<sequence length="248" mass="25827">MTLILQSSAAITSPIFPTLTEIDPDLALRFRAADLTGFAEGADVTAFTAAGQGVERLRRFDFKLSNWLWPTYSTGQGRPSLRFAGRAHQTDFASVSSFPTVAQPATVLATFRTDGYGYSASSMARILGGGTTTANRWVIRPTNVAGQFYVSAGANNVLISSDLAAGAWGVIGVVFNGASSRIISPSGVISAASLDTIPLNGIRMGGSGDNSIGGAWAFIGDLSEARVYTKAMTDAELLATWQAMGGAG</sequence>
<organism evidence="1 3">
    <name type="scientific">Paracoccus yeei</name>
    <dbReference type="NCBI Taxonomy" id="147645"/>
    <lineage>
        <taxon>Bacteria</taxon>
        <taxon>Pseudomonadati</taxon>
        <taxon>Pseudomonadota</taxon>
        <taxon>Alphaproteobacteria</taxon>
        <taxon>Rhodobacterales</taxon>
        <taxon>Paracoccaceae</taxon>
        <taxon>Paracoccus</taxon>
    </lineage>
</organism>
<dbReference type="RefSeq" id="WP_150350426.1">
    <property type="nucleotide sequence ID" value="NZ_CP044081.1"/>
</dbReference>
<protein>
    <recommendedName>
        <fullName evidence="4">LamG domain-containing protein</fullName>
    </recommendedName>
</protein>